<accession>A0AAJ5WQ44</accession>
<evidence type="ECO:0000256" key="1">
    <source>
        <dbReference type="SAM" id="Phobius"/>
    </source>
</evidence>
<sequence>MPAEGKLEINDPFWLNLGAEVVYNSSEARRKAVERLQAAIVWVFGVYSSLTIGTIVFGEKKDLDNNALLLFGSAFFFLIIAYWTASLASFPSPEKFYGQAVESIRDAYLVAAKKGKRLFYVSILLCTIGVILYSLTIFYQFGIRFFSKKNEKTVAPIVQSPEMMIKKLGEGNYAVHIRSKKDAWIMVSVIRDSAKDNKLYSDLVDFSVQGKTQQNLWLYIDSTANFSYNFFLPQNPDHTYYLCVNRTDTLFKEGELHTFRKKTKLN</sequence>
<keyword evidence="1" id="KW-1133">Transmembrane helix</keyword>
<keyword evidence="1" id="KW-0472">Membrane</keyword>
<dbReference type="AlphaFoldDB" id="A0AAJ5WQ44"/>
<organism evidence="2 3">
    <name type="scientific">Candidatus Pseudobacter hemicellulosilyticus</name>
    <dbReference type="NCBI Taxonomy" id="3121375"/>
    <lineage>
        <taxon>Bacteria</taxon>
        <taxon>Pseudomonadati</taxon>
        <taxon>Bacteroidota</taxon>
        <taxon>Chitinophagia</taxon>
        <taxon>Chitinophagales</taxon>
        <taxon>Chitinophagaceae</taxon>
        <taxon>Pseudobacter</taxon>
    </lineage>
</organism>
<gene>
    <name evidence="2" type="ORF">P0Y53_18710</name>
</gene>
<dbReference type="EMBL" id="CP119311">
    <property type="protein sequence ID" value="WEK34523.1"/>
    <property type="molecule type" value="Genomic_DNA"/>
</dbReference>
<protein>
    <submittedName>
        <fullName evidence="2">Uncharacterized protein</fullName>
    </submittedName>
</protein>
<keyword evidence="1" id="KW-0812">Transmembrane</keyword>
<evidence type="ECO:0000313" key="3">
    <source>
        <dbReference type="Proteomes" id="UP001220610"/>
    </source>
</evidence>
<feature type="transmembrane region" description="Helical" evidence="1">
    <location>
        <begin position="67"/>
        <end position="85"/>
    </location>
</feature>
<feature type="transmembrane region" description="Helical" evidence="1">
    <location>
        <begin position="39"/>
        <end position="58"/>
    </location>
</feature>
<reference evidence="2" key="1">
    <citation type="submission" date="2023-03" db="EMBL/GenBank/DDBJ databases">
        <title>Andean soil-derived lignocellulolytic bacterial consortium as a source of novel taxa and putative plastic-active enzymes.</title>
        <authorList>
            <person name="Diaz-Garcia L."/>
            <person name="Chuvochina M."/>
            <person name="Feuerriegel G."/>
            <person name="Bunk B."/>
            <person name="Sproer C."/>
            <person name="Streit W.R."/>
            <person name="Rodriguez L.M."/>
            <person name="Overmann J."/>
            <person name="Jimenez D.J."/>
        </authorList>
    </citation>
    <scope>NUCLEOTIDE SEQUENCE</scope>
    <source>
        <strain evidence="2">MAG 7</strain>
    </source>
</reference>
<dbReference type="Proteomes" id="UP001220610">
    <property type="component" value="Chromosome"/>
</dbReference>
<feature type="transmembrane region" description="Helical" evidence="1">
    <location>
        <begin position="118"/>
        <end position="139"/>
    </location>
</feature>
<name>A0AAJ5WQ44_9BACT</name>
<evidence type="ECO:0000313" key="2">
    <source>
        <dbReference type="EMBL" id="WEK34523.1"/>
    </source>
</evidence>
<proteinExistence type="predicted"/>